<evidence type="ECO:0000259" key="3">
    <source>
        <dbReference type="Pfam" id="PF17408"/>
    </source>
</evidence>
<gene>
    <name evidence="4" type="ORF">DKG74_12535</name>
</gene>
<feature type="compositionally biased region" description="Basic residues" evidence="1">
    <location>
        <begin position="476"/>
        <end position="487"/>
    </location>
</feature>
<dbReference type="PANTHER" id="PTHR28641">
    <property type="match status" value="1"/>
</dbReference>
<dbReference type="EMBL" id="QGLE01000006">
    <property type="protein sequence ID" value="PWR22685.1"/>
    <property type="molecule type" value="Genomic_DNA"/>
</dbReference>
<dbReference type="Gene3D" id="3.40.630.150">
    <property type="entry name" value="Malonyl-CoA decarboxylase, catalytic domain"/>
    <property type="match status" value="1"/>
</dbReference>
<dbReference type="Proteomes" id="UP000245461">
    <property type="component" value="Unassembled WGS sequence"/>
</dbReference>
<dbReference type="Gene3D" id="1.20.140.90">
    <property type="entry name" value="Malonyl-CoA decarboxylase, oligemerization domain"/>
    <property type="match status" value="1"/>
</dbReference>
<dbReference type="OrthoDB" id="5292736at2"/>
<feature type="domain" description="Malonyl-CoA decarboxylase C-terminal" evidence="2">
    <location>
        <begin position="171"/>
        <end position="428"/>
    </location>
</feature>
<dbReference type="GO" id="GO:0050080">
    <property type="term" value="F:malonyl-CoA decarboxylase activity"/>
    <property type="evidence" value="ECO:0007669"/>
    <property type="project" value="InterPro"/>
</dbReference>
<name>A0A317EBZ8_9PROT</name>
<dbReference type="InterPro" id="IPR038917">
    <property type="entry name" value="Malonyl_CoA_deC"/>
</dbReference>
<keyword evidence="5" id="KW-1185">Reference proteome</keyword>
<proteinExistence type="predicted"/>
<accession>A0A317EBZ8</accession>
<dbReference type="AlphaFoldDB" id="A0A317EBZ8"/>
<protein>
    <submittedName>
        <fullName evidence="4">MCD, Malonyl-CoA decarboxylase MCD</fullName>
    </submittedName>
</protein>
<feature type="domain" description="Malonyl-CoA decarboxylase N-terminal" evidence="3">
    <location>
        <begin position="85"/>
        <end position="168"/>
    </location>
</feature>
<dbReference type="InterPro" id="IPR007956">
    <property type="entry name" value="Malonyl_CoA_deC_C"/>
</dbReference>
<dbReference type="Pfam" id="PF17408">
    <property type="entry name" value="MCD_N"/>
    <property type="match status" value="1"/>
</dbReference>
<organism evidence="4 5">
    <name type="scientific">Zavarzinia aquatilis</name>
    <dbReference type="NCBI Taxonomy" id="2211142"/>
    <lineage>
        <taxon>Bacteria</taxon>
        <taxon>Pseudomonadati</taxon>
        <taxon>Pseudomonadota</taxon>
        <taxon>Alphaproteobacteria</taxon>
        <taxon>Rhodospirillales</taxon>
        <taxon>Zavarziniaceae</taxon>
        <taxon>Zavarzinia</taxon>
    </lineage>
</organism>
<evidence type="ECO:0000313" key="5">
    <source>
        <dbReference type="Proteomes" id="UP000245461"/>
    </source>
</evidence>
<feature type="region of interest" description="Disordered" evidence="1">
    <location>
        <begin position="461"/>
        <end position="487"/>
    </location>
</feature>
<reference evidence="4 5" key="1">
    <citation type="submission" date="2018-05" db="EMBL/GenBank/DDBJ databases">
        <title>Zavarzinia sp. HR-AS.</title>
        <authorList>
            <person name="Lee Y."/>
            <person name="Jeon C.O."/>
        </authorList>
    </citation>
    <scope>NUCLEOTIDE SEQUENCE [LARGE SCALE GENOMIC DNA]</scope>
    <source>
        <strain evidence="4 5">HR-AS</strain>
    </source>
</reference>
<comment type="caution">
    <text evidence="4">The sequence shown here is derived from an EMBL/GenBank/DDBJ whole genome shotgun (WGS) entry which is preliminary data.</text>
</comment>
<dbReference type="GO" id="GO:0006633">
    <property type="term" value="P:fatty acid biosynthetic process"/>
    <property type="evidence" value="ECO:0007669"/>
    <property type="project" value="InterPro"/>
</dbReference>
<dbReference type="InterPro" id="IPR038351">
    <property type="entry name" value="MCD_N_sf"/>
</dbReference>
<evidence type="ECO:0000256" key="1">
    <source>
        <dbReference type="SAM" id="MobiDB-lite"/>
    </source>
</evidence>
<dbReference type="Pfam" id="PF05292">
    <property type="entry name" value="MCD"/>
    <property type="match status" value="1"/>
</dbReference>
<evidence type="ECO:0000259" key="2">
    <source>
        <dbReference type="Pfam" id="PF05292"/>
    </source>
</evidence>
<dbReference type="RefSeq" id="WP_109906240.1">
    <property type="nucleotide sequence ID" value="NZ_QGLE01000006.1"/>
</dbReference>
<dbReference type="InterPro" id="IPR042303">
    <property type="entry name" value="Malonyl_CoA_deC_C_sf"/>
</dbReference>
<sequence>MGTSGFISGLLDTISNRGRALFERGKGPAGLGPNGRPDFGPLVEALLSGRGEASGVARARRILELWTAASDDGKRDFLLLLARVYGPRLDRLDAAIDAYQANPGPSTISALSRAAEPRRQEVLRRLNLAPGGISCLVEMRRFLLTIRAQDPTLPALDEDFIHLFSSWFNRGFLVLKKIDWSTPANVLERIIRYEAVHQIHGWDELRRRLAPPDRRLYAFFHPQLVDDPLIFVEVALEPAIPGTIQDVLAEKREPIDPARATTAVFYSISNCQEGLKGISFGNFLIKQVVEELRHDLPQIDTFVTLSPIPGFARWLDARRHAGDGERGQDGAAVDPAAFPTAAERDVLQALDRPDWTLSHETAIAVNAVLLRGAAHYFLKARTADGRVIDPVARFHLGNGARLERVNALGDRSMNGMRQSHGLMVNYLYRLEDIEANHEALVTRGEVVAAPAVQLLLAPASSSEELSGGSVGERLRRLSRRRKVAAEE</sequence>
<evidence type="ECO:0000313" key="4">
    <source>
        <dbReference type="EMBL" id="PWR22685.1"/>
    </source>
</evidence>
<dbReference type="PANTHER" id="PTHR28641:SF1">
    <property type="entry name" value="MALONYL-COA DECARBOXYLASE, MITOCHONDRIAL"/>
    <property type="match status" value="1"/>
</dbReference>
<dbReference type="InterPro" id="IPR035372">
    <property type="entry name" value="MCD_N"/>
</dbReference>